<protein>
    <submittedName>
        <fullName evidence="1">Uncharacterized protein</fullName>
    </submittedName>
</protein>
<dbReference type="AlphaFoldDB" id="A0A9W8IVE4"/>
<keyword evidence="2" id="KW-1185">Reference proteome</keyword>
<dbReference type="EMBL" id="JANBPK010001253">
    <property type="protein sequence ID" value="KAJ2924041.1"/>
    <property type="molecule type" value="Genomic_DNA"/>
</dbReference>
<feature type="non-terminal residue" evidence="1">
    <location>
        <position position="78"/>
    </location>
</feature>
<gene>
    <name evidence="1" type="ORF">H1R20_g13056</name>
</gene>
<dbReference type="Proteomes" id="UP001140091">
    <property type="component" value="Unassembled WGS sequence"/>
</dbReference>
<sequence>MPLNREGCPDTPAVEDHLNVTWNIAYSGSTAEKLEFSEFIASSRFNLTDTEFNKAQDQQAVENIESHVARKMMADTIR</sequence>
<reference evidence="1" key="1">
    <citation type="submission" date="2022-06" db="EMBL/GenBank/DDBJ databases">
        <title>Genome Sequence of Candolleomyces eurysporus.</title>
        <authorList>
            <person name="Buettner E."/>
        </authorList>
    </citation>
    <scope>NUCLEOTIDE SEQUENCE</scope>
    <source>
        <strain evidence="1">VTCC 930004</strain>
    </source>
</reference>
<accession>A0A9W8IVE4</accession>
<name>A0A9W8IVE4_9AGAR</name>
<evidence type="ECO:0000313" key="1">
    <source>
        <dbReference type="EMBL" id="KAJ2924041.1"/>
    </source>
</evidence>
<dbReference type="OrthoDB" id="2548253at2759"/>
<organism evidence="1 2">
    <name type="scientific">Candolleomyces eurysporus</name>
    <dbReference type="NCBI Taxonomy" id="2828524"/>
    <lineage>
        <taxon>Eukaryota</taxon>
        <taxon>Fungi</taxon>
        <taxon>Dikarya</taxon>
        <taxon>Basidiomycota</taxon>
        <taxon>Agaricomycotina</taxon>
        <taxon>Agaricomycetes</taxon>
        <taxon>Agaricomycetidae</taxon>
        <taxon>Agaricales</taxon>
        <taxon>Agaricineae</taxon>
        <taxon>Psathyrellaceae</taxon>
        <taxon>Candolleomyces</taxon>
    </lineage>
</organism>
<evidence type="ECO:0000313" key="2">
    <source>
        <dbReference type="Proteomes" id="UP001140091"/>
    </source>
</evidence>
<proteinExistence type="predicted"/>
<comment type="caution">
    <text evidence="1">The sequence shown here is derived from an EMBL/GenBank/DDBJ whole genome shotgun (WGS) entry which is preliminary data.</text>
</comment>